<keyword evidence="8" id="KW-1185">Reference proteome</keyword>
<evidence type="ECO:0000259" key="6">
    <source>
        <dbReference type="PROSITE" id="PS51123"/>
    </source>
</evidence>
<evidence type="ECO:0000256" key="3">
    <source>
        <dbReference type="ARBA" id="ARBA00023237"/>
    </source>
</evidence>
<feature type="domain" description="OmpA-like" evidence="6">
    <location>
        <begin position="140"/>
        <end position="264"/>
    </location>
</feature>
<dbReference type="InterPro" id="IPR036737">
    <property type="entry name" value="OmpA-like_sf"/>
</dbReference>
<evidence type="ECO:0000256" key="5">
    <source>
        <dbReference type="SAM" id="SignalP"/>
    </source>
</evidence>
<dbReference type="SUPFAM" id="SSF103088">
    <property type="entry name" value="OmpA-like"/>
    <property type="match status" value="1"/>
</dbReference>
<dbReference type="PANTHER" id="PTHR30329:SF21">
    <property type="entry name" value="LIPOPROTEIN YIAD-RELATED"/>
    <property type="match status" value="1"/>
</dbReference>
<comment type="subcellular location">
    <subcellularLocation>
        <location evidence="1">Cell outer membrane</location>
    </subcellularLocation>
</comment>
<keyword evidence="2 4" id="KW-0472">Membrane</keyword>
<dbReference type="PRINTS" id="PR01021">
    <property type="entry name" value="OMPADOMAIN"/>
</dbReference>
<dbReference type="Gene3D" id="3.30.1330.60">
    <property type="entry name" value="OmpA-like domain"/>
    <property type="match status" value="1"/>
</dbReference>
<sequence length="264" mass="28844">MKNLKKWSAVFSVAGLTVAGISLATTVVADDFANVEVPASGLNERFQRYGAVVPVNSLQLVGYGAGKLTKQDVTELLGVPNDSLATEQDNSWQYNVNLPLNDEDYLVCQYQVSFTQQILVSSEWRRPQCNRLFSELSQHAPPQILSFSADFLFEFDSYALSSQGRRELQQAVQDAQASLGGRSVLVTGHADQIGSAEYNMHLSEQRAKAVVEALIQGGGNPEKITYVGRGENDSIVSCPGLVGVSLKECLAPNRRVDILFNRNT</sequence>
<reference evidence="7 8" key="1">
    <citation type="submission" date="2020-07" db="EMBL/GenBank/DDBJ databases">
        <title>Halophilic bacteria isolated from french cheeses.</title>
        <authorList>
            <person name="Kothe C.I."/>
            <person name="Farah-Kraiem B."/>
            <person name="Renault P."/>
            <person name="Dridi B."/>
        </authorList>
    </citation>
    <scope>NUCLEOTIDE SEQUENCE [LARGE SCALE GENOMIC DNA]</scope>
    <source>
        <strain evidence="7 8">FME1</strain>
    </source>
</reference>
<dbReference type="CDD" id="cd07185">
    <property type="entry name" value="OmpA_C-like"/>
    <property type="match status" value="1"/>
</dbReference>
<feature type="chain" id="PRO_5045282667" evidence="5">
    <location>
        <begin position="25"/>
        <end position="264"/>
    </location>
</feature>
<keyword evidence="5" id="KW-0732">Signal</keyword>
<organism evidence="7 8">
    <name type="scientific">Halomonas casei</name>
    <dbReference type="NCBI Taxonomy" id="2742613"/>
    <lineage>
        <taxon>Bacteria</taxon>
        <taxon>Pseudomonadati</taxon>
        <taxon>Pseudomonadota</taxon>
        <taxon>Gammaproteobacteria</taxon>
        <taxon>Oceanospirillales</taxon>
        <taxon>Halomonadaceae</taxon>
        <taxon>Halomonas</taxon>
    </lineage>
</organism>
<dbReference type="PANTHER" id="PTHR30329">
    <property type="entry name" value="STATOR ELEMENT OF FLAGELLAR MOTOR COMPLEX"/>
    <property type="match status" value="1"/>
</dbReference>
<dbReference type="RefSeq" id="WP_192536107.1">
    <property type="nucleotide sequence ID" value="NZ_RRZD01000012.1"/>
</dbReference>
<evidence type="ECO:0000313" key="7">
    <source>
        <dbReference type="EMBL" id="MBE0401121.1"/>
    </source>
</evidence>
<dbReference type="Pfam" id="PF00691">
    <property type="entry name" value="OmpA"/>
    <property type="match status" value="1"/>
</dbReference>
<keyword evidence="3" id="KW-0998">Cell outer membrane</keyword>
<evidence type="ECO:0000256" key="1">
    <source>
        <dbReference type="ARBA" id="ARBA00004442"/>
    </source>
</evidence>
<name>A0ABR9F551_9GAMM</name>
<evidence type="ECO:0000313" key="8">
    <source>
        <dbReference type="Proteomes" id="UP001645039"/>
    </source>
</evidence>
<dbReference type="EMBL" id="RRZD01000012">
    <property type="protein sequence ID" value="MBE0401121.1"/>
    <property type="molecule type" value="Genomic_DNA"/>
</dbReference>
<proteinExistence type="predicted"/>
<protein>
    <submittedName>
        <fullName evidence="7">OmpA family protein</fullName>
    </submittedName>
</protein>
<gene>
    <name evidence="7" type="ORF">EI168_13555</name>
</gene>
<evidence type="ECO:0000256" key="4">
    <source>
        <dbReference type="PROSITE-ProRule" id="PRU00473"/>
    </source>
</evidence>
<dbReference type="InterPro" id="IPR006665">
    <property type="entry name" value="OmpA-like"/>
</dbReference>
<dbReference type="PROSITE" id="PS51123">
    <property type="entry name" value="OMPA_2"/>
    <property type="match status" value="1"/>
</dbReference>
<evidence type="ECO:0000256" key="2">
    <source>
        <dbReference type="ARBA" id="ARBA00023136"/>
    </source>
</evidence>
<comment type="caution">
    <text evidence="7">The sequence shown here is derived from an EMBL/GenBank/DDBJ whole genome shotgun (WGS) entry which is preliminary data.</text>
</comment>
<accession>A0ABR9F551</accession>
<dbReference type="Proteomes" id="UP001645039">
    <property type="component" value="Unassembled WGS sequence"/>
</dbReference>
<dbReference type="InterPro" id="IPR050330">
    <property type="entry name" value="Bact_OuterMem_StrucFunc"/>
</dbReference>
<feature type="signal peptide" evidence="5">
    <location>
        <begin position="1"/>
        <end position="24"/>
    </location>
</feature>
<dbReference type="InterPro" id="IPR006664">
    <property type="entry name" value="OMP_bac"/>
</dbReference>